<keyword evidence="7" id="KW-0234">DNA repair</keyword>
<keyword evidence="6" id="KW-0233">DNA recombination</keyword>
<dbReference type="GO" id="GO:0006281">
    <property type="term" value="P:DNA repair"/>
    <property type="evidence" value="ECO:0007669"/>
    <property type="project" value="UniProtKB-KW"/>
</dbReference>
<keyword evidence="11" id="KW-0812">Transmembrane</keyword>
<evidence type="ECO:0000313" key="16">
    <source>
        <dbReference type="Proteomes" id="UP001279734"/>
    </source>
</evidence>
<dbReference type="PANTHER" id="PTHR46225">
    <property type="entry name" value="C3H4 TYPE ZINC FINGER PROTEIN"/>
    <property type="match status" value="1"/>
</dbReference>
<feature type="domain" description="RING-type" evidence="14">
    <location>
        <begin position="293"/>
        <end position="318"/>
    </location>
</feature>
<evidence type="ECO:0000259" key="13">
    <source>
        <dbReference type="Pfam" id="PF08784"/>
    </source>
</evidence>
<evidence type="ECO:0000256" key="3">
    <source>
        <dbReference type="ARBA" id="ARBA00022705"/>
    </source>
</evidence>
<evidence type="ECO:0000256" key="4">
    <source>
        <dbReference type="ARBA" id="ARBA00022763"/>
    </source>
</evidence>
<reference evidence="15" key="1">
    <citation type="submission" date="2023-05" db="EMBL/GenBank/DDBJ databases">
        <title>Nepenthes gracilis genome sequencing.</title>
        <authorList>
            <person name="Fukushima K."/>
        </authorList>
    </citation>
    <scope>NUCLEOTIDE SEQUENCE</scope>
    <source>
        <strain evidence="15">SING2019-196</strain>
    </source>
</reference>
<keyword evidence="5" id="KW-0238">DNA-binding</keyword>
<sequence>MITGYLVTLSSFSAASFPPPSPSDYPAREADREPSSAQSRPTHVPAPASFMMRIAMRMSRSRWFDFLRRAFRYQNGSRSDLGSDPFNSRGWMTLEFTALVVQISTMTVTLSLSQGEKPVWPMRTWVVGYDFGCVISLLILYWRYRHCHLRQADRFSLVDAEQQRSNEDSRSLHLVNRCRTSLELFYAMWFVMGNVWVFDSRLTSFQEAPRLHVLCILLLSWNAVSYSFPFLLFVLLCICVPLISSLIGYNISMTPTDRGASDDQIGRLPCWRYKQVDSTSETQNFRPINDNPECCICLAKYENKEGIRQLPCSHVFHQSQIDGGFRASQSTQSSEPGPSPVRGRGSQGTFPLTAKQISLASRSSDDTSIYQIDGVDFTNVKLVGMVFDKTERVTDVNFTLDDGTGRIGCKLWINETFDKKQMEAIEDGMYIRLIGHLKNFQDKPQVVAFSLRPITNFDEVTHHFIECVHKHLQILQSRGDSLAQSQMMNTSQSTPVKSESSGFHSTPPAQFSMQVSVDGLKECDQMVLNYLQQASSLAQEKGVHRDEIARQLKLPVDKIMVSITFLEGEGLIYSTIDEFHFKSTAA</sequence>
<dbReference type="FunFam" id="1.10.10.10:FF:000168">
    <property type="entry name" value="Replication protein A 32 kDa subunit"/>
    <property type="match status" value="1"/>
</dbReference>
<keyword evidence="16" id="KW-1185">Reference proteome</keyword>
<dbReference type="GO" id="GO:0005634">
    <property type="term" value="C:nucleus"/>
    <property type="evidence" value="ECO:0007669"/>
    <property type="project" value="UniProtKB-SubCell"/>
</dbReference>
<keyword evidence="8" id="KW-0539">Nucleus</keyword>
<feature type="transmembrane region" description="Helical" evidence="11">
    <location>
        <begin position="226"/>
        <end position="249"/>
    </location>
</feature>
<feature type="transmembrane region" description="Helical" evidence="11">
    <location>
        <begin position="125"/>
        <end position="144"/>
    </location>
</feature>
<dbReference type="InterPro" id="IPR013083">
    <property type="entry name" value="Znf_RING/FYVE/PHD"/>
</dbReference>
<dbReference type="CDD" id="cd04478">
    <property type="entry name" value="RPA2_DBD_D"/>
    <property type="match status" value="1"/>
</dbReference>
<dbReference type="Proteomes" id="UP001279734">
    <property type="component" value="Unassembled WGS sequence"/>
</dbReference>
<dbReference type="SUPFAM" id="SSF46785">
    <property type="entry name" value="Winged helix' DNA-binding domain"/>
    <property type="match status" value="1"/>
</dbReference>
<feature type="region of interest" description="Disordered" evidence="10">
    <location>
        <begin position="326"/>
        <end position="348"/>
    </location>
</feature>
<dbReference type="Pfam" id="PF17123">
    <property type="entry name" value="zf-RING_11"/>
    <property type="match status" value="1"/>
</dbReference>
<feature type="domain" description="Replication protein A C-terminal" evidence="13">
    <location>
        <begin position="471"/>
        <end position="578"/>
    </location>
</feature>
<gene>
    <name evidence="15" type="ORF">Nepgr_001123</name>
</gene>
<dbReference type="InterPro" id="IPR036388">
    <property type="entry name" value="WH-like_DNA-bd_sf"/>
</dbReference>
<comment type="function">
    <text evidence="9">Component of the replication protein A complex (RPA) required for DNA recombination, repair and replication. The activity of RPA is mediated by single-stranded DNA binding and protein interactions. Required fo cell division in meristems. Involved in the maintenance of transcriptional epigenetic gene silencing (TGS) at specific loci (including some transposons) by regulating histone H3 acetylation, 'Lys-4' and 'Lys-9' methylation.</text>
</comment>
<protein>
    <recommendedName>
        <fullName evidence="17">Replication protein A C-terminal domain-containing protein</fullName>
    </recommendedName>
</protein>
<proteinExistence type="inferred from homology"/>
<organism evidence="15 16">
    <name type="scientific">Nepenthes gracilis</name>
    <name type="common">Slender pitcher plant</name>
    <dbReference type="NCBI Taxonomy" id="150966"/>
    <lineage>
        <taxon>Eukaryota</taxon>
        <taxon>Viridiplantae</taxon>
        <taxon>Streptophyta</taxon>
        <taxon>Embryophyta</taxon>
        <taxon>Tracheophyta</taxon>
        <taxon>Spermatophyta</taxon>
        <taxon>Magnoliopsida</taxon>
        <taxon>eudicotyledons</taxon>
        <taxon>Gunneridae</taxon>
        <taxon>Pentapetalae</taxon>
        <taxon>Caryophyllales</taxon>
        <taxon>Nepenthaceae</taxon>
        <taxon>Nepenthes</taxon>
    </lineage>
</organism>
<evidence type="ECO:0000259" key="14">
    <source>
        <dbReference type="Pfam" id="PF17123"/>
    </source>
</evidence>
<dbReference type="AlphaFoldDB" id="A0AAD3RWR3"/>
<evidence type="ECO:0000256" key="7">
    <source>
        <dbReference type="ARBA" id="ARBA00023204"/>
    </source>
</evidence>
<dbReference type="InterPro" id="IPR004365">
    <property type="entry name" value="NA-bd_OB_tRNA"/>
</dbReference>
<dbReference type="Gene3D" id="3.30.40.10">
    <property type="entry name" value="Zinc/RING finger domain, C3HC4 (zinc finger)"/>
    <property type="match status" value="1"/>
</dbReference>
<dbReference type="GO" id="GO:0003677">
    <property type="term" value="F:DNA binding"/>
    <property type="evidence" value="ECO:0007669"/>
    <property type="project" value="UniProtKB-KW"/>
</dbReference>
<dbReference type="InterPro" id="IPR012340">
    <property type="entry name" value="NA-bd_OB-fold"/>
</dbReference>
<dbReference type="InterPro" id="IPR036390">
    <property type="entry name" value="WH_DNA-bd_sf"/>
</dbReference>
<evidence type="ECO:0000256" key="2">
    <source>
        <dbReference type="ARBA" id="ARBA00007815"/>
    </source>
</evidence>
<dbReference type="Pfam" id="PF01336">
    <property type="entry name" value="tRNA_anti-codon"/>
    <property type="match status" value="1"/>
</dbReference>
<evidence type="ECO:0000256" key="8">
    <source>
        <dbReference type="ARBA" id="ARBA00023242"/>
    </source>
</evidence>
<dbReference type="Pfam" id="PF08784">
    <property type="entry name" value="RPA_C"/>
    <property type="match status" value="1"/>
</dbReference>
<dbReference type="EMBL" id="BSYO01000001">
    <property type="protein sequence ID" value="GMG99283.1"/>
    <property type="molecule type" value="Genomic_DNA"/>
</dbReference>
<evidence type="ECO:0008006" key="17">
    <source>
        <dbReference type="Google" id="ProtNLM"/>
    </source>
</evidence>
<dbReference type="Gene3D" id="2.40.50.140">
    <property type="entry name" value="Nucleic acid-binding proteins"/>
    <property type="match status" value="1"/>
</dbReference>
<evidence type="ECO:0000313" key="15">
    <source>
        <dbReference type="EMBL" id="GMG99283.1"/>
    </source>
</evidence>
<keyword evidence="11" id="KW-0472">Membrane</keyword>
<evidence type="ECO:0000256" key="9">
    <source>
        <dbReference type="ARBA" id="ARBA00057177"/>
    </source>
</evidence>
<evidence type="ECO:0000256" key="1">
    <source>
        <dbReference type="ARBA" id="ARBA00004123"/>
    </source>
</evidence>
<evidence type="ECO:0000256" key="5">
    <source>
        <dbReference type="ARBA" id="ARBA00023125"/>
    </source>
</evidence>
<dbReference type="InterPro" id="IPR014892">
    <property type="entry name" value="RPA_C"/>
</dbReference>
<accession>A0AAD3RWR3</accession>
<feature type="domain" description="OB" evidence="12">
    <location>
        <begin position="380"/>
        <end position="454"/>
    </location>
</feature>
<dbReference type="InterPro" id="IPR001841">
    <property type="entry name" value="Znf_RING"/>
</dbReference>
<evidence type="ECO:0000256" key="6">
    <source>
        <dbReference type="ARBA" id="ARBA00023172"/>
    </source>
</evidence>
<comment type="caution">
    <text evidence="15">The sequence shown here is derived from an EMBL/GenBank/DDBJ whole genome shotgun (WGS) entry which is preliminary data.</text>
</comment>
<dbReference type="FunFam" id="2.40.50.140:FF:000184">
    <property type="entry name" value="replication protein A 32 kDa subunit A-like"/>
    <property type="match status" value="1"/>
</dbReference>
<dbReference type="Gene3D" id="1.10.10.10">
    <property type="entry name" value="Winged helix-like DNA-binding domain superfamily/Winged helix DNA-binding domain"/>
    <property type="match status" value="1"/>
</dbReference>
<evidence type="ECO:0000256" key="10">
    <source>
        <dbReference type="SAM" id="MobiDB-lite"/>
    </source>
</evidence>
<dbReference type="GO" id="GO:0006310">
    <property type="term" value="P:DNA recombination"/>
    <property type="evidence" value="ECO:0007669"/>
    <property type="project" value="UniProtKB-KW"/>
</dbReference>
<feature type="compositionally biased region" description="Polar residues" evidence="10">
    <location>
        <begin position="326"/>
        <end position="336"/>
    </location>
</feature>
<name>A0AAD3RWR3_NEPGR</name>
<comment type="similarity">
    <text evidence="2">Belongs to the replication factor A protein 2 family.</text>
</comment>
<dbReference type="PANTHER" id="PTHR46225:SF1">
    <property type="entry name" value="RING_U-BOX SUPERFAMILY PROTEIN"/>
    <property type="match status" value="1"/>
</dbReference>
<dbReference type="SUPFAM" id="SSF50249">
    <property type="entry name" value="Nucleic acid-binding proteins"/>
    <property type="match status" value="1"/>
</dbReference>
<comment type="subcellular location">
    <subcellularLocation>
        <location evidence="1">Nucleus</location>
    </subcellularLocation>
</comment>
<evidence type="ECO:0000259" key="12">
    <source>
        <dbReference type="Pfam" id="PF01336"/>
    </source>
</evidence>
<evidence type="ECO:0000256" key="11">
    <source>
        <dbReference type="SAM" id="Phobius"/>
    </source>
</evidence>
<dbReference type="GO" id="GO:0006260">
    <property type="term" value="P:DNA replication"/>
    <property type="evidence" value="ECO:0007669"/>
    <property type="project" value="UniProtKB-KW"/>
</dbReference>
<keyword evidence="4" id="KW-0227">DNA damage</keyword>
<keyword evidence="11" id="KW-1133">Transmembrane helix</keyword>
<dbReference type="SUPFAM" id="SSF57850">
    <property type="entry name" value="RING/U-box"/>
    <property type="match status" value="1"/>
</dbReference>
<feature type="transmembrane region" description="Helical" evidence="11">
    <location>
        <begin position="180"/>
        <end position="198"/>
    </location>
</feature>
<keyword evidence="3" id="KW-0235">DNA replication</keyword>
<feature type="region of interest" description="Disordered" evidence="10">
    <location>
        <begin position="15"/>
        <end position="44"/>
    </location>
</feature>